<keyword evidence="3" id="KW-1185">Reference proteome</keyword>
<protein>
    <recommendedName>
        <fullName evidence="1">Chromo domain-containing protein</fullName>
    </recommendedName>
</protein>
<sequence>MVETAAFLVETAKIWSIYELRGNTNGAEVILGDRKDADTSGSVIASEKEIAHLVSHNVNKEEYTVSFEVSLKDGSKGLEEEEFVHDQAPDLLNKYWDSHGGRDSATKLNMYHVHKIEIQYRIQWVGFPRKEEETWEAAAKVKRLAPVAVEQYNSSSGKE</sequence>
<dbReference type="AlphaFoldDB" id="A0A0M9ETA9"/>
<dbReference type="Proteomes" id="UP000037904">
    <property type="component" value="Unassembled WGS sequence"/>
</dbReference>
<name>A0A0M9ETA9_FUSLA</name>
<feature type="domain" description="Chromo" evidence="1">
    <location>
        <begin position="86"/>
        <end position="159"/>
    </location>
</feature>
<organism evidence="2 3">
    <name type="scientific">Fusarium langsethiae</name>
    <dbReference type="NCBI Taxonomy" id="179993"/>
    <lineage>
        <taxon>Eukaryota</taxon>
        <taxon>Fungi</taxon>
        <taxon>Dikarya</taxon>
        <taxon>Ascomycota</taxon>
        <taxon>Pezizomycotina</taxon>
        <taxon>Sordariomycetes</taxon>
        <taxon>Hypocreomycetidae</taxon>
        <taxon>Hypocreales</taxon>
        <taxon>Nectriaceae</taxon>
        <taxon>Fusarium</taxon>
    </lineage>
</organism>
<accession>A0A0M9ETA9</accession>
<reference evidence="2 3" key="1">
    <citation type="submission" date="2015-04" db="EMBL/GenBank/DDBJ databases">
        <title>The draft genome sequence of Fusarium langsethiae, a T-2/HT-2 mycotoxin producer.</title>
        <authorList>
            <person name="Lysoe E."/>
            <person name="Divon H.H."/>
            <person name="Terzi V."/>
            <person name="Orru L."/>
            <person name="Lamontanara A."/>
            <person name="Kolseth A.-K."/>
            <person name="Frandsen R.J."/>
            <person name="Nielsen K."/>
            <person name="Thrane U."/>
        </authorList>
    </citation>
    <scope>NUCLEOTIDE SEQUENCE [LARGE SCALE GENOMIC DNA]</scope>
    <source>
        <strain evidence="2 3">Fl201059</strain>
    </source>
</reference>
<gene>
    <name evidence="2" type="ORF">FLAG1_07678</name>
</gene>
<evidence type="ECO:0000313" key="2">
    <source>
        <dbReference type="EMBL" id="KPA39458.1"/>
    </source>
</evidence>
<comment type="caution">
    <text evidence="2">The sequence shown here is derived from an EMBL/GenBank/DDBJ whole genome shotgun (WGS) entry which is preliminary data.</text>
</comment>
<proteinExistence type="predicted"/>
<evidence type="ECO:0000259" key="1">
    <source>
        <dbReference type="PROSITE" id="PS50013"/>
    </source>
</evidence>
<dbReference type="EMBL" id="JXCE01000192">
    <property type="protein sequence ID" value="KPA39458.1"/>
    <property type="molecule type" value="Genomic_DNA"/>
</dbReference>
<dbReference type="Gene3D" id="2.40.50.40">
    <property type="match status" value="1"/>
</dbReference>
<dbReference type="PROSITE" id="PS50013">
    <property type="entry name" value="CHROMO_2"/>
    <property type="match status" value="1"/>
</dbReference>
<evidence type="ECO:0000313" key="3">
    <source>
        <dbReference type="Proteomes" id="UP000037904"/>
    </source>
</evidence>
<dbReference type="InterPro" id="IPR000953">
    <property type="entry name" value="Chromo/chromo_shadow_dom"/>
</dbReference>